<dbReference type="AlphaFoldDB" id="A0AA36FUM9"/>
<proteinExistence type="inferred from homology"/>
<comment type="subcellular location">
    <subcellularLocation>
        <location evidence="1 9">Membrane</location>
        <topology evidence="1 9">Multi-pass membrane protein</topology>
    </subcellularLocation>
</comment>
<reference evidence="10" key="1">
    <citation type="submission" date="2023-06" db="EMBL/GenBank/DDBJ databases">
        <authorList>
            <person name="Delattre M."/>
        </authorList>
    </citation>
    <scope>NUCLEOTIDE SEQUENCE</scope>
    <source>
        <strain evidence="10">AF72</strain>
    </source>
</reference>
<keyword evidence="5 9" id="KW-0769">Symport</keyword>
<sequence length="239" mass="26385">MIEIGLLIREFNVSSSLQTLIFFPGEIFMRLLKLLVLPLLHPDTAKKLGLRTVLYYLFTAAMATCIGLTLVLVIHPGNPSIKGGKVIPKPHDHSHEALDNILDMIRNLIPENIIGAANSRDQTKISRNGSGFPVKHVEKVEGLNILGIITFCALIGIGTSKLRHIGEPVRNFFVSLETIVLFLIEGAMWTAPFGITSLVAASIAEVEDIFTTFQVLLYLIQNISELRFSPPTLPQYSLD</sequence>
<dbReference type="GO" id="GO:0005886">
    <property type="term" value="C:plasma membrane"/>
    <property type="evidence" value="ECO:0007669"/>
    <property type="project" value="TreeGrafter"/>
</dbReference>
<dbReference type="GO" id="GO:0015175">
    <property type="term" value="F:neutral L-amino acid transmembrane transporter activity"/>
    <property type="evidence" value="ECO:0007669"/>
    <property type="project" value="TreeGrafter"/>
</dbReference>
<dbReference type="InterPro" id="IPR050746">
    <property type="entry name" value="DAACS"/>
</dbReference>
<feature type="transmembrane region" description="Helical" evidence="9">
    <location>
        <begin position="20"/>
        <end position="41"/>
    </location>
</feature>
<evidence type="ECO:0000313" key="11">
    <source>
        <dbReference type="Proteomes" id="UP001177023"/>
    </source>
</evidence>
<keyword evidence="8" id="KW-0325">Glycoprotein</keyword>
<dbReference type="SUPFAM" id="SSF118215">
    <property type="entry name" value="Proton glutamate symport protein"/>
    <property type="match status" value="1"/>
</dbReference>
<keyword evidence="11" id="KW-1185">Reference proteome</keyword>
<dbReference type="EMBL" id="CATQJA010001584">
    <property type="protein sequence ID" value="CAJ0567849.1"/>
    <property type="molecule type" value="Genomic_DNA"/>
</dbReference>
<gene>
    <name evidence="10" type="ORF">MSPICULIGERA_LOCUS6384</name>
</gene>
<dbReference type="PANTHER" id="PTHR11958:SF99">
    <property type="entry name" value="SODIUM-DEPENDENT EXCITATORY AMINO ACID TRANSPORTER GLT-6-RELATED"/>
    <property type="match status" value="1"/>
</dbReference>
<evidence type="ECO:0000256" key="4">
    <source>
        <dbReference type="ARBA" id="ARBA00022692"/>
    </source>
</evidence>
<dbReference type="InterPro" id="IPR036458">
    <property type="entry name" value="Na:dicarbo_symporter_sf"/>
</dbReference>
<comment type="similarity">
    <text evidence="2 9">Belongs to the dicarboxylate/amino acid:cation symporter (DAACS) (TC 2.A.23) family.</text>
</comment>
<dbReference type="PANTHER" id="PTHR11958">
    <property type="entry name" value="SODIUM/DICARBOXYLATE SYMPORTER-RELATED"/>
    <property type="match status" value="1"/>
</dbReference>
<evidence type="ECO:0000256" key="1">
    <source>
        <dbReference type="ARBA" id="ARBA00004141"/>
    </source>
</evidence>
<evidence type="ECO:0000313" key="10">
    <source>
        <dbReference type="EMBL" id="CAJ0567849.1"/>
    </source>
</evidence>
<name>A0AA36FUM9_9BILA</name>
<feature type="transmembrane region" description="Helical" evidence="9">
    <location>
        <begin position="142"/>
        <end position="160"/>
    </location>
</feature>
<accession>A0AA36FUM9</accession>
<evidence type="ECO:0000256" key="7">
    <source>
        <dbReference type="ARBA" id="ARBA00023136"/>
    </source>
</evidence>
<organism evidence="10 11">
    <name type="scientific">Mesorhabditis spiculigera</name>
    <dbReference type="NCBI Taxonomy" id="96644"/>
    <lineage>
        <taxon>Eukaryota</taxon>
        <taxon>Metazoa</taxon>
        <taxon>Ecdysozoa</taxon>
        <taxon>Nematoda</taxon>
        <taxon>Chromadorea</taxon>
        <taxon>Rhabditida</taxon>
        <taxon>Rhabditina</taxon>
        <taxon>Rhabditomorpha</taxon>
        <taxon>Rhabditoidea</taxon>
        <taxon>Rhabditidae</taxon>
        <taxon>Mesorhabditinae</taxon>
        <taxon>Mesorhabditis</taxon>
    </lineage>
</organism>
<dbReference type="Proteomes" id="UP001177023">
    <property type="component" value="Unassembled WGS sequence"/>
</dbReference>
<dbReference type="Pfam" id="PF00375">
    <property type="entry name" value="SDF"/>
    <property type="match status" value="1"/>
</dbReference>
<evidence type="ECO:0000256" key="3">
    <source>
        <dbReference type="ARBA" id="ARBA00022448"/>
    </source>
</evidence>
<protein>
    <recommendedName>
        <fullName evidence="9">Amino acid transporter</fullName>
    </recommendedName>
</protein>
<evidence type="ECO:0000256" key="6">
    <source>
        <dbReference type="ARBA" id="ARBA00022989"/>
    </source>
</evidence>
<dbReference type="InterPro" id="IPR018107">
    <property type="entry name" value="Na-dicarboxylate_symporter_CS"/>
</dbReference>
<keyword evidence="4 9" id="KW-0812">Transmembrane</keyword>
<dbReference type="PRINTS" id="PR00173">
    <property type="entry name" value="EDTRNSPORT"/>
</dbReference>
<evidence type="ECO:0000256" key="9">
    <source>
        <dbReference type="RuleBase" id="RU361216"/>
    </source>
</evidence>
<dbReference type="GO" id="GO:0015501">
    <property type="term" value="F:glutamate:sodium symporter activity"/>
    <property type="evidence" value="ECO:0007669"/>
    <property type="project" value="TreeGrafter"/>
</dbReference>
<feature type="transmembrane region" description="Helical" evidence="9">
    <location>
        <begin position="53"/>
        <end position="74"/>
    </location>
</feature>
<keyword evidence="3 9" id="KW-0813">Transport</keyword>
<feature type="non-terminal residue" evidence="10">
    <location>
        <position position="1"/>
    </location>
</feature>
<evidence type="ECO:0000256" key="8">
    <source>
        <dbReference type="ARBA" id="ARBA00023180"/>
    </source>
</evidence>
<keyword evidence="6 9" id="KW-1133">Transmembrane helix</keyword>
<dbReference type="PROSITE" id="PS00713">
    <property type="entry name" value="NA_DICARBOXYL_SYMP_1"/>
    <property type="match status" value="1"/>
</dbReference>
<comment type="caution">
    <text evidence="9">Lacks conserved residue(s) required for the propagation of feature annotation.</text>
</comment>
<evidence type="ECO:0000256" key="5">
    <source>
        <dbReference type="ARBA" id="ARBA00022847"/>
    </source>
</evidence>
<comment type="caution">
    <text evidence="10">The sequence shown here is derived from an EMBL/GenBank/DDBJ whole genome shotgun (WGS) entry which is preliminary data.</text>
</comment>
<dbReference type="GO" id="GO:0005313">
    <property type="term" value="F:L-glutamate transmembrane transporter activity"/>
    <property type="evidence" value="ECO:0007669"/>
    <property type="project" value="TreeGrafter"/>
</dbReference>
<evidence type="ECO:0000256" key="2">
    <source>
        <dbReference type="ARBA" id="ARBA00006148"/>
    </source>
</evidence>
<dbReference type="Gene3D" id="1.10.3860.10">
    <property type="entry name" value="Sodium:dicarboxylate symporter"/>
    <property type="match status" value="1"/>
</dbReference>
<feature type="transmembrane region" description="Helical" evidence="9">
    <location>
        <begin position="172"/>
        <end position="191"/>
    </location>
</feature>
<keyword evidence="7 9" id="KW-0472">Membrane</keyword>
<dbReference type="InterPro" id="IPR001991">
    <property type="entry name" value="Na-dicarboxylate_symporter"/>
</dbReference>